<keyword evidence="8" id="KW-1185">Reference proteome</keyword>
<evidence type="ECO:0000313" key="8">
    <source>
        <dbReference type="Proteomes" id="UP000554286"/>
    </source>
</evidence>
<evidence type="ECO:0000256" key="3">
    <source>
        <dbReference type="ARBA" id="ARBA00022723"/>
    </source>
</evidence>
<keyword evidence="4" id="KW-0408">Iron</keyword>
<dbReference type="InterPro" id="IPR013785">
    <property type="entry name" value="Aldolase_TIM"/>
</dbReference>
<dbReference type="InterPro" id="IPR058240">
    <property type="entry name" value="rSAM_sf"/>
</dbReference>
<evidence type="ECO:0000256" key="4">
    <source>
        <dbReference type="ARBA" id="ARBA00023004"/>
    </source>
</evidence>
<gene>
    <name evidence="7" type="ORF">GGD89_002065</name>
</gene>
<sequence length="303" mass="33978">MTRAPQHHGPQGRPLQGRPVEPIGPRGRRLAVILPSLLCQYDCPYCRIKAKRRQPGERPLSDWRDALMAIGVPLVHVAGGEPTVLKGFADFVLGYPAPLRMTTNLWRPPEDWPPGFWERFEYVTLSFHPDHTDFAGFADRAARLRALFDRRPALRPRLTCTIVADPRWIDALPGWIARLRALGLEARGQYLNRPAGDPAPTYTARELARLRASGIPMSHDRAGQDVHATNHPKLCDAGRFYCHIDPMGAAWRCSRDRLSLGTLFDGTFAWRTGESRCDTACTEACDRAFARRRALATPEVAAE</sequence>
<evidence type="ECO:0000313" key="7">
    <source>
        <dbReference type="EMBL" id="MBB4266434.1"/>
    </source>
</evidence>
<protein>
    <recommendedName>
        <fullName evidence="9">Radical SAM protein</fullName>
    </recommendedName>
</protein>
<evidence type="ECO:0000256" key="2">
    <source>
        <dbReference type="ARBA" id="ARBA00022691"/>
    </source>
</evidence>
<evidence type="ECO:0008006" key="9">
    <source>
        <dbReference type="Google" id="ProtNLM"/>
    </source>
</evidence>
<dbReference type="GO" id="GO:0051536">
    <property type="term" value="F:iron-sulfur cluster binding"/>
    <property type="evidence" value="ECO:0007669"/>
    <property type="project" value="UniProtKB-KW"/>
</dbReference>
<dbReference type="GO" id="GO:0046872">
    <property type="term" value="F:metal ion binding"/>
    <property type="evidence" value="ECO:0007669"/>
    <property type="project" value="UniProtKB-KW"/>
</dbReference>
<dbReference type="AlphaFoldDB" id="A0A7W6W9Y6"/>
<proteinExistence type="predicted"/>
<reference evidence="7 8" key="1">
    <citation type="submission" date="2020-08" db="EMBL/GenBank/DDBJ databases">
        <title>Genome sequencing of Purple Non-Sulfur Bacteria from various extreme environments.</title>
        <authorList>
            <person name="Mayer M."/>
        </authorList>
    </citation>
    <scope>NUCLEOTIDE SEQUENCE [LARGE SCALE GENOMIC DNA]</scope>
    <source>
        <strain evidence="7 8">JA131</strain>
    </source>
</reference>
<keyword evidence="5" id="KW-0411">Iron-sulfur</keyword>
<comment type="cofactor">
    <cofactor evidence="1">
        <name>[4Fe-4S] cluster</name>
        <dbReference type="ChEBI" id="CHEBI:49883"/>
    </cofactor>
</comment>
<dbReference type="InterPro" id="IPR007197">
    <property type="entry name" value="rSAM"/>
</dbReference>
<dbReference type="GO" id="GO:0003824">
    <property type="term" value="F:catalytic activity"/>
    <property type="evidence" value="ECO:0007669"/>
    <property type="project" value="InterPro"/>
</dbReference>
<dbReference type="SFLD" id="SFLDS00029">
    <property type="entry name" value="Radical_SAM"/>
    <property type="match status" value="1"/>
</dbReference>
<comment type="caution">
    <text evidence="7">The sequence shown here is derived from an EMBL/GenBank/DDBJ whole genome shotgun (WGS) entry which is preliminary data.</text>
</comment>
<evidence type="ECO:0000256" key="1">
    <source>
        <dbReference type="ARBA" id="ARBA00001966"/>
    </source>
</evidence>
<keyword evidence="2" id="KW-0949">S-adenosyl-L-methionine</keyword>
<organism evidence="7 8">
    <name type="scientific">Roseospira visakhapatnamensis</name>
    <dbReference type="NCBI Taxonomy" id="390880"/>
    <lineage>
        <taxon>Bacteria</taxon>
        <taxon>Pseudomonadati</taxon>
        <taxon>Pseudomonadota</taxon>
        <taxon>Alphaproteobacteria</taxon>
        <taxon>Rhodospirillales</taxon>
        <taxon>Rhodospirillaceae</taxon>
        <taxon>Roseospira</taxon>
    </lineage>
</organism>
<dbReference type="Gene3D" id="3.20.20.70">
    <property type="entry name" value="Aldolase class I"/>
    <property type="match status" value="1"/>
</dbReference>
<evidence type="ECO:0000256" key="6">
    <source>
        <dbReference type="SAM" id="MobiDB-lite"/>
    </source>
</evidence>
<dbReference type="SUPFAM" id="SSF102114">
    <property type="entry name" value="Radical SAM enzymes"/>
    <property type="match status" value="1"/>
</dbReference>
<feature type="region of interest" description="Disordered" evidence="6">
    <location>
        <begin position="1"/>
        <end position="23"/>
    </location>
</feature>
<dbReference type="Proteomes" id="UP000554286">
    <property type="component" value="Unassembled WGS sequence"/>
</dbReference>
<dbReference type="RefSeq" id="WP_184044848.1">
    <property type="nucleotide sequence ID" value="NZ_JACIGK010000013.1"/>
</dbReference>
<keyword evidence="3" id="KW-0479">Metal-binding</keyword>
<name>A0A7W6W9Y6_9PROT</name>
<dbReference type="EMBL" id="JACIGK010000013">
    <property type="protein sequence ID" value="MBB4266434.1"/>
    <property type="molecule type" value="Genomic_DNA"/>
</dbReference>
<accession>A0A7W6W9Y6</accession>
<evidence type="ECO:0000256" key="5">
    <source>
        <dbReference type="ARBA" id="ARBA00023014"/>
    </source>
</evidence>